<comment type="similarity">
    <text evidence="1 2">Belongs to the anti-sigma-factor antagonist family.</text>
</comment>
<feature type="domain" description="STAS" evidence="3">
    <location>
        <begin position="7"/>
        <end position="116"/>
    </location>
</feature>
<dbReference type="InterPro" id="IPR002645">
    <property type="entry name" value="STAS_dom"/>
</dbReference>
<evidence type="ECO:0000259" key="3">
    <source>
        <dbReference type="PROSITE" id="PS50801"/>
    </source>
</evidence>
<dbReference type="CDD" id="cd07043">
    <property type="entry name" value="STAS_anti-anti-sigma_factors"/>
    <property type="match status" value="1"/>
</dbReference>
<dbReference type="Gene3D" id="3.30.750.24">
    <property type="entry name" value="STAS domain"/>
    <property type="match status" value="1"/>
</dbReference>
<dbReference type="EMBL" id="CXWC01000013">
    <property type="protein sequence ID" value="CTQ77458.1"/>
    <property type="molecule type" value="Genomic_DNA"/>
</dbReference>
<dbReference type="GeneID" id="97672409"/>
<dbReference type="PROSITE" id="PS50801">
    <property type="entry name" value="STAS"/>
    <property type="match status" value="1"/>
</dbReference>
<organism evidence="4 5">
    <name type="scientific">Roseibium album</name>
    <dbReference type="NCBI Taxonomy" id="311410"/>
    <lineage>
        <taxon>Bacteria</taxon>
        <taxon>Pseudomonadati</taxon>
        <taxon>Pseudomonadota</taxon>
        <taxon>Alphaproteobacteria</taxon>
        <taxon>Hyphomicrobiales</taxon>
        <taxon>Stappiaceae</taxon>
        <taxon>Roseibium</taxon>
    </lineage>
</organism>
<dbReference type="Proteomes" id="UP000049983">
    <property type="component" value="Unassembled WGS sequence"/>
</dbReference>
<dbReference type="PANTHER" id="PTHR33495">
    <property type="entry name" value="ANTI-SIGMA FACTOR ANTAGONIST TM_1081-RELATED-RELATED"/>
    <property type="match status" value="1"/>
</dbReference>
<dbReference type="STRING" id="311410.LA5095_03865"/>
<dbReference type="NCBIfam" id="TIGR00377">
    <property type="entry name" value="ant_ant_sig"/>
    <property type="match status" value="1"/>
</dbReference>
<reference evidence="5" key="1">
    <citation type="submission" date="2015-07" db="EMBL/GenBank/DDBJ databases">
        <authorList>
            <person name="Rodrigo-Torres Lidia"/>
            <person name="Arahal R.David."/>
        </authorList>
    </citation>
    <scope>NUCLEOTIDE SEQUENCE [LARGE SCALE GENOMIC DNA]</scope>
    <source>
        <strain evidence="5">CECT 5096</strain>
    </source>
</reference>
<accession>A0A0M7AQP6</accession>
<protein>
    <recommendedName>
        <fullName evidence="2">Anti-sigma factor antagonist</fullName>
    </recommendedName>
</protein>
<dbReference type="InterPro" id="IPR036513">
    <property type="entry name" value="STAS_dom_sf"/>
</dbReference>
<dbReference type="OrthoDB" id="280847at2"/>
<proteinExistence type="inferred from homology"/>
<evidence type="ECO:0000313" key="5">
    <source>
        <dbReference type="Proteomes" id="UP000049983"/>
    </source>
</evidence>
<dbReference type="GO" id="GO:0043856">
    <property type="term" value="F:anti-sigma factor antagonist activity"/>
    <property type="evidence" value="ECO:0007669"/>
    <property type="project" value="InterPro"/>
</dbReference>
<evidence type="ECO:0000256" key="1">
    <source>
        <dbReference type="ARBA" id="ARBA00009013"/>
    </source>
</evidence>
<dbReference type="RefSeq" id="WP_144436056.1">
    <property type="nucleotide sequence ID" value="NZ_CANKXR010000004.1"/>
</dbReference>
<dbReference type="SUPFAM" id="SSF52091">
    <property type="entry name" value="SpoIIaa-like"/>
    <property type="match status" value="1"/>
</dbReference>
<dbReference type="AlphaFoldDB" id="A0A0M7AQP6"/>
<dbReference type="Pfam" id="PF01740">
    <property type="entry name" value="STAS"/>
    <property type="match status" value="1"/>
</dbReference>
<name>A0A0M7AQP6_9HYPH</name>
<evidence type="ECO:0000256" key="2">
    <source>
        <dbReference type="RuleBase" id="RU003749"/>
    </source>
</evidence>
<evidence type="ECO:0000313" key="4">
    <source>
        <dbReference type="EMBL" id="CTQ77458.1"/>
    </source>
</evidence>
<dbReference type="InterPro" id="IPR003658">
    <property type="entry name" value="Anti-sigma_ant"/>
</dbReference>
<gene>
    <name evidence="4" type="primary">btrV_2</name>
    <name evidence="4" type="ORF">LA5096_05147</name>
</gene>
<sequence>MDIADNLKVNLVVQENTCIASIEGRIDSSNATKLTEYLTQVIAERGPTMILDLKDLSYLTSAGFRAMLITTDEAEEKGGALTLCNVSPDMKELFEMGGMIDVFVIHENIDAAVSSRQHNASM</sequence>
<keyword evidence="5" id="KW-1185">Reference proteome</keyword>